<dbReference type="EMBL" id="NQIK02000007">
    <property type="protein sequence ID" value="KAF7568759.1"/>
    <property type="molecule type" value="Genomic_DNA"/>
</dbReference>
<keyword evidence="2" id="KW-0732">Signal</keyword>
<evidence type="ECO:0000256" key="1">
    <source>
        <dbReference type="SAM" id="MobiDB-lite"/>
    </source>
</evidence>
<evidence type="ECO:0000313" key="5">
    <source>
        <dbReference type="Proteomes" id="UP000249757"/>
    </source>
</evidence>
<feature type="region of interest" description="Disordered" evidence="1">
    <location>
        <begin position="98"/>
        <end position="154"/>
    </location>
</feature>
<reference evidence="4" key="3">
    <citation type="journal article" date="2022" name="bioRxiv">
        <title>A global pangenome for the wheat fungal pathogen Pyrenophora tritici-repentis and prediction of effector protein structural homology.</title>
        <authorList>
            <person name="Moolhuijzen P."/>
            <person name="See P.T."/>
            <person name="Shi G."/>
            <person name="Powell H.R."/>
            <person name="Cockram J."/>
            <person name="Jorgensen L.N."/>
            <person name="Benslimane H."/>
            <person name="Strelkov S.E."/>
            <person name="Turner J."/>
            <person name="Liu Z."/>
            <person name="Moffat C.S."/>
        </authorList>
    </citation>
    <scope>NUCLEOTIDE SEQUENCE</scope>
    <source>
        <strain evidence="4">86-124</strain>
    </source>
</reference>
<dbReference type="Proteomes" id="UP000245464">
    <property type="component" value="Chromosome 7"/>
</dbReference>
<evidence type="ECO:0000313" key="4">
    <source>
        <dbReference type="EMBL" id="KAI1511833.1"/>
    </source>
</evidence>
<comment type="caution">
    <text evidence="4">The sequence shown here is derived from an EMBL/GenBank/DDBJ whole genome shotgun (WGS) entry which is preliminary data.</text>
</comment>
<accession>A0A2W1DU07</accession>
<sequence length="264" mass="26739">MLLPLLIILTPLTLLAQNAPPSPRTWDSTLLPPTPTGPFPTGPPTWLPSDIVPSDIVPSDIVPSDIVPSDIVPTDAGRWSSLYESLRSAGKIPSTLTAAPWPTGSYGPGQGPYPGGPGRGGKPGAGGGPGGWGDPAHPPFGPSNFGPYSQWSTRSDWRQGPWTSWWDGTACPASDWPGWTAGPWATSPPWTSWAGCTASTTATSVSTVTVNGTEAVATGYGLQVLAASTTGGGVQGTGRGGRVEVRLGAVVVVAAAVAGVVGGL</sequence>
<dbReference type="AlphaFoldDB" id="A0A2W1DU07"/>
<reference evidence="4" key="2">
    <citation type="submission" date="2021-05" db="EMBL/GenBank/DDBJ databases">
        <authorList>
            <person name="Moolhuijzen P.M."/>
            <person name="Moffat C.S."/>
        </authorList>
    </citation>
    <scope>NUCLEOTIDE SEQUENCE</scope>
    <source>
        <strain evidence="4">86-124</strain>
    </source>
</reference>
<reference evidence="3" key="1">
    <citation type="journal article" date="2018" name="BMC Genomics">
        <title>Comparative genomics of the wheat fungal pathogen Pyrenophora tritici-repentis reveals chromosomal variations and genome plasticity.</title>
        <authorList>
            <person name="Moolhuijzen P."/>
            <person name="See P.T."/>
            <person name="Hane J.K."/>
            <person name="Shi G."/>
            <person name="Liu Z."/>
            <person name="Oliver R.P."/>
            <person name="Moffat C.S."/>
        </authorList>
    </citation>
    <scope>NUCLEOTIDE SEQUENCE [LARGE SCALE GENOMIC DNA]</scope>
    <source>
        <strain evidence="3">M4</strain>
    </source>
</reference>
<dbReference type="OrthoDB" id="3946332at2759"/>
<protein>
    <submittedName>
        <fullName evidence="4">Uncharacterized protein</fullName>
    </submittedName>
</protein>
<organism evidence="4 5">
    <name type="scientific">Pyrenophora tritici-repentis</name>
    <dbReference type="NCBI Taxonomy" id="45151"/>
    <lineage>
        <taxon>Eukaryota</taxon>
        <taxon>Fungi</taxon>
        <taxon>Dikarya</taxon>
        <taxon>Ascomycota</taxon>
        <taxon>Pezizomycotina</taxon>
        <taxon>Dothideomycetes</taxon>
        <taxon>Pleosporomycetidae</taxon>
        <taxon>Pleosporales</taxon>
        <taxon>Pleosporineae</taxon>
        <taxon>Pleosporaceae</taxon>
        <taxon>Pyrenophora</taxon>
    </lineage>
</organism>
<feature type="signal peptide" evidence="2">
    <location>
        <begin position="1"/>
        <end position="16"/>
    </location>
</feature>
<keyword evidence="5" id="KW-1185">Reference proteome</keyword>
<dbReference type="EMBL" id="NRDI02000013">
    <property type="protein sequence ID" value="KAI1511833.1"/>
    <property type="molecule type" value="Genomic_DNA"/>
</dbReference>
<name>A0A2W1DU07_9PLEO</name>
<dbReference type="OMA" id="STRSDWR"/>
<feature type="chain" id="PRO_5042700901" evidence="2">
    <location>
        <begin position="17"/>
        <end position="264"/>
    </location>
</feature>
<evidence type="ECO:0000256" key="2">
    <source>
        <dbReference type="SAM" id="SignalP"/>
    </source>
</evidence>
<evidence type="ECO:0000313" key="3">
    <source>
        <dbReference type="EMBL" id="KAF7568759.1"/>
    </source>
</evidence>
<proteinExistence type="predicted"/>
<reference evidence="5" key="4">
    <citation type="journal article" date="2022" name="Microb. Genom.">
        <title>A global pangenome for the wheat fungal pathogen Pyrenophora tritici-repentis and prediction of effector protein structural homology.</title>
        <authorList>
            <person name="Moolhuijzen P.M."/>
            <person name="See P.T."/>
            <person name="Shi G."/>
            <person name="Powell H.R."/>
            <person name="Cockram J."/>
            <person name="Jorgensen L.N."/>
            <person name="Benslimane H."/>
            <person name="Strelkov S.E."/>
            <person name="Turner J."/>
            <person name="Liu Z."/>
            <person name="Moffat C.S."/>
        </authorList>
    </citation>
    <scope>NUCLEOTIDE SEQUENCE [LARGE SCALE GENOMIC DNA]</scope>
</reference>
<gene>
    <name evidence="4" type="ORF">Ptr86124_009477</name>
    <name evidence="3" type="ORF">PtrM4_133720</name>
</gene>
<feature type="compositionally biased region" description="Gly residues" evidence="1">
    <location>
        <begin position="106"/>
        <end position="133"/>
    </location>
</feature>
<dbReference type="Proteomes" id="UP000249757">
    <property type="component" value="Unassembled WGS sequence"/>
</dbReference>